<reference evidence="1" key="1">
    <citation type="submission" date="2019-10" db="EMBL/GenBank/DDBJ databases">
        <authorList>
            <consortium name="Genoscope - CEA"/>
            <person name="William W."/>
        </authorList>
    </citation>
    <scope>NUCLEOTIDE SEQUENCE [LARGE SCALE GENOMIC DNA]</scope>
    <source>
        <strain evidence="1">BBR_PRJEB10992</strain>
    </source>
</reference>
<organism evidence="1 2">
    <name type="scientific">Planktothrix serta PCC 8927</name>
    <dbReference type="NCBI Taxonomy" id="671068"/>
    <lineage>
        <taxon>Bacteria</taxon>
        <taxon>Bacillati</taxon>
        <taxon>Cyanobacteriota</taxon>
        <taxon>Cyanophyceae</taxon>
        <taxon>Oscillatoriophycideae</taxon>
        <taxon>Oscillatoriales</taxon>
        <taxon>Microcoleaceae</taxon>
        <taxon>Planktothrix</taxon>
    </lineage>
</organism>
<evidence type="ECO:0000313" key="1">
    <source>
        <dbReference type="EMBL" id="VXD18942.1"/>
    </source>
</evidence>
<dbReference type="EMBL" id="CZCU02000137">
    <property type="protein sequence ID" value="VXD18942.1"/>
    <property type="molecule type" value="Genomic_DNA"/>
</dbReference>
<dbReference type="RefSeq" id="WP_083622138.1">
    <property type="nucleotide sequence ID" value="NZ_LR734870.1"/>
</dbReference>
<proteinExistence type="predicted"/>
<dbReference type="AlphaFoldDB" id="A0A7Z9BNR9"/>
<protein>
    <submittedName>
        <fullName evidence="1">Uncharacterized protein</fullName>
    </submittedName>
</protein>
<accession>A0A7Z9BNR9</accession>
<comment type="caution">
    <text evidence="1">The sequence shown here is derived from an EMBL/GenBank/DDBJ whole genome shotgun (WGS) entry which is preliminary data.</text>
</comment>
<sequence>MTETETSKPNLLELAKQGNPKAIAILLNRHLEPKRITVKATLSKNCLKLMFEAEKIIPQTVLVEWLCTSLLNHIISDSITQVIIYNKRIGDDFPDWQEEIDLNSIHQLSENNPNSSKSQNSTESITSKFMGFELLFNSISDATEQVKNTVTETVSNTTTHAGQSVIETAVNIKGSVENISNTVMQGGKVAVKNIFNVENIFNLKKSVKNPTSKTTPTPGILDFMSNNPLLKSLIKTLNVDKILEIIEKIDLEKVETEVKQLKAQYPHESSSQISHRIMVSKVLALGSSEIASKLVSERLATLMGADFSNNTTLEFEMIYQIAYAYDLDLYEPIRKDEALAIFSLALGSNSAIKLGLSLLEDVPFAGTIISVSTNAAILYALGYAACRFYESNLYQDKKGVSLETVQFESEKYLETAIAQEAIMDQILIHIILARNPDQTLEKILPQLQNAPLSLNSLEVISKNLNSPPDLNSLLEQINPDFALALLAKYQKIADLDKVITPEEEQIINAIHQKINHQS</sequence>
<dbReference type="OrthoDB" id="424306at2"/>
<gene>
    <name evidence="1" type="ORF">PL8927_610074</name>
</gene>
<dbReference type="Proteomes" id="UP000184550">
    <property type="component" value="Unassembled WGS sequence"/>
</dbReference>
<keyword evidence="2" id="KW-1185">Reference proteome</keyword>
<evidence type="ECO:0000313" key="2">
    <source>
        <dbReference type="Proteomes" id="UP000184550"/>
    </source>
</evidence>
<name>A0A7Z9BNR9_9CYAN</name>